<name>A0A1E3RLC0_MYCFV</name>
<organism evidence="11 12">
    <name type="scientific">Mycolicibacterium flavescens</name>
    <name type="common">Mycobacterium flavescens</name>
    <dbReference type="NCBI Taxonomy" id="1776"/>
    <lineage>
        <taxon>Bacteria</taxon>
        <taxon>Bacillati</taxon>
        <taxon>Actinomycetota</taxon>
        <taxon>Actinomycetes</taxon>
        <taxon>Mycobacteriales</taxon>
        <taxon>Mycobacteriaceae</taxon>
        <taxon>Mycolicibacterium</taxon>
    </lineage>
</organism>
<keyword evidence="12" id="KW-1185">Reference proteome</keyword>
<keyword evidence="7" id="KW-0067">ATP-binding</keyword>
<dbReference type="OrthoDB" id="3847604at2"/>
<dbReference type="RefSeq" id="WP_069413056.1">
    <property type="nucleotide sequence ID" value="NZ_JACKUL010000026.1"/>
</dbReference>
<evidence type="ECO:0000256" key="2">
    <source>
        <dbReference type="ARBA" id="ARBA00008149"/>
    </source>
</evidence>
<evidence type="ECO:0000256" key="7">
    <source>
        <dbReference type="ARBA" id="ARBA00022840"/>
    </source>
</evidence>
<evidence type="ECO:0000256" key="6">
    <source>
        <dbReference type="ARBA" id="ARBA00022801"/>
    </source>
</evidence>
<dbReference type="GO" id="GO:0005886">
    <property type="term" value="C:plasma membrane"/>
    <property type="evidence" value="ECO:0007669"/>
    <property type="project" value="UniProtKB-SubCell"/>
</dbReference>
<dbReference type="InterPro" id="IPR044857">
    <property type="entry name" value="T7SS_EccB_R1"/>
</dbReference>
<keyword evidence="8 10" id="KW-1133">Transmembrane helix</keyword>
<evidence type="ECO:0000256" key="8">
    <source>
        <dbReference type="ARBA" id="ARBA00022989"/>
    </source>
</evidence>
<dbReference type="Proteomes" id="UP000094053">
    <property type="component" value="Unassembled WGS sequence"/>
</dbReference>
<keyword evidence="9 10" id="KW-0472">Membrane</keyword>
<evidence type="ECO:0000256" key="3">
    <source>
        <dbReference type="ARBA" id="ARBA00022475"/>
    </source>
</evidence>
<accession>A0A1E3RLC0</accession>
<dbReference type="PANTHER" id="PTHR40765">
    <property type="entry name" value="ESX-2 SECRETION SYSTEM ATPASE ECCB2"/>
    <property type="match status" value="1"/>
</dbReference>
<dbReference type="Gene3D" id="3.30.2390.20">
    <property type="entry name" value="Type VII secretion system EccB, repeat 1 domain"/>
    <property type="match status" value="1"/>
</dbReference>
<dbReference type="STRING" id="1776.BHQ18_07900"/>
<evidence type="ECO:0000313" key="11">
    <source>
        <dbReference type="EMBL" id="ODQ90659.1"/>
    </source>
</evidence>
<evidence type="ECO:0000313" key="12">
    <source>
        <dbReference type="Proteomes" id="UP000094053"/>
    </source>
</evidence>
<sequence length="454" mass="46600">MAENSSKLQISGQRFLIRRMTHALVRGDVRMHDDPLRAQSISLTVGCVLAAIAIGVCAVLAYLKPRGALGDAPVVMVRDSGALYVRVDDTLHPVPNLASARLIVGTPAVPRLVSRQAVETASRGPAVGIPGAPDVSAAPLSAGESSWQICEDAASTTVFVGAAEATSAGSVLVAPRDAGAAETYLLYDGRRARVDLRSPAVVRALKLDGVEPRPVSRTLLDTVPEAAQITAPAVPDAGTAGPATLHGFAVGTVLRVPRAGAVDLYVVLASGVQRVGEVAADLIRFTRSHGERDIVTVEPAAIGAVPVVDDLAVAGFPQSAGLDEGAVICVRWRSSGSASVEHAVSVADALPTRDVTRLAQADAEGPAVDAFALTHGRNAFVRAAGVTGDGAHGGPLYLVSDAGVVYGLRDPDAATRLGLTGDPVPAPWPLLARLPRGPELSVQEASVARDSLPS</sequence>
<dbReference type="Pfam" id="PF05108">
    <property type="entry name" value="T7SS_ESX1_EccB"/>
    <property type="match status" value="1"/>
</dbReference>
<dbReference type="GO" id="GO:0005524">
    <property type="term" value="F:ATP binding"/>
    <property type="evidence" value="ECO:0007669"/>
    <property type="project" value="UniProtKB-KW"/>
</dbReference>
<dbReference type="NCBIfam" id="TIGR03919">
    <property type="entry name" value="T7SS_EccB"/>
    <property type="match status" value="1"/>
</dbReference>
<comment type="caution">
    <text evidence="11">The sequence shown here is derived from an EMBL/GenBank/DDBJ whole genome shotgun (WGS) entry which is preliminary data.</text>
</comment>
<dbReference type="EMBL" id="MIHA01000005">
    <property type="protein sequence ID" value="ODQ90659.1"/>
    <property type="molecule type" value="Genomic_DNA"/>
</dbReference>
<evidence type="ECO:0000256" key="1">
    <source>
        <dbReference type="ARBA" id="ARBA00004162"/>
    </source>
</evidence>
<dbReference type="PANTHER" id="PTHR40765:SF2">
    <property type="entry name" value="ESX-2 SECRETION SYSTEM ATPASE ECCB2"/>
    <property type="match status" value="1"/>
</dbReference>
<feature type="transmembrane region" description="Helical" evidence="10">
    <location>
        <begin position="41"/>
        <end position="63"/>
    </location>
</feature>
<keyword evidence="4 10" id="KW-0812">Transmembrane</keyword>
<keyword evidence="3" id="KW-1003">Cell membrane</keyword>
<dbReference type="GO" id="GO:0016787">
    <property type="term" value="F:hydrolase activity"/>
    <property type="evidence" value="ECO:0007669"/>
    <property type="project" value="UniProtKB-KW"/>
</dbReference>
<comment type="similarity">
    <text evidence="2">Belongs to the EccB family.</text>
</comment>
<proteinExistence type="inferred from homology"/>
<dbReference type="GO" id="GO:0005576">
    <property type="term" value="C:extracellular region"/>
    <property type="evidence" value="ECO:0007669"/>
    <property type="project" value="TreeGrafter"/>
</dbReference>
<evidence type="ECO:0000256" key="10">
    <source>
        <dbReference type="SAM" id="Phobius"/>
    </source>
</evidence>
<dbReference type="InterPro" id="IPR042485">
    <property type="entry name" value="T7SS_EccB_R3"/>
</dbReference>
<protein>
    <submittedName>
        <fullName evidence="11">Type VII secretion protein EccB</fullName>
    </submittedName>
</protein>
<evidence type="ECO:0000256" key="4">
    <source>
        <dbReference type="ARBA" id="ARBA00022692"/>
    </source>
</evidence>
<dbReference type="Gene3D" id="2.40.50.910">
    <property type="entry name" value="Type VII secretion system EccB, repeat 3 domain"/>
    <property type="match status" value="1"/>
</dbReference>
<dbReference type="InterPro" id="IPR007795">
    <property type="entry name" value="T7SS_EccB"/>
</dbReference>
<gene>
    <name evidence="11" type="ORF">BHQ18_07900</name>
</gene>
<dbReference type="AlphaFoldDB" id="A0A1E3RLC0"/>
<reference evidence="12" key="1">
    <citation type="submission" date="2016-09" db="EMBL/GenBank/DDBJ databases">
        <authorList>
            <person name="Greninger A.L."/>
            <person name="Jerome K.R."/>
            <person name="Mcnair B."/>
            <person name="Wallis C."/>
            <person name="Fang F."/>
        </authorList>
    </citation>
    <scope>NUCLEOTIDE SEQUENCE [LARGE SCALE GENOMIC DNA]</scope>
    <source>
        <strain evidence="12">M6</strain>
    </source>
</reference>
<evidence type="ECO:0000256" key="9">
    <source>
        <dbReference type="ARBA" id="ARBA00023136"/>
    </source>
</evidence>
<keyword evidence="6" id="KW-0378">Hydrolase</keyword>
<evidence type="ECO:0000256" key="5">
    <source>
        <dbReference type="ARBA" id="ARBA00022741"/>
    </source>
</evidence>
<keyword evidence="5" id="KW-0547">Nucleotide-binding</keyword>
<comment type="subcellular location">
    <subcellularLocation>
        <location evidence="1">Cell membrane</location>
        <topology evidence="1">Single-pass membrane protein</topology>
    </subcellularLocation>
</comment>